<dbReference type="InterPro" id="IPR036736">
    <property type="entry name" value="ACP-like_sf"/>
</dbReference>
<dbReference type="Pfam" id="PF00109">
    <property type="entry name" value="ketoacyl-synt"/>
    <property type="match status" value="2"/>
</dbReference>
<evidence type="ECO:0000256" key="7">
    <source>
        <dbReference type="ARBA" id="ARBA00023315"/>
    </source>
</evidence>
<comment type="cofactor">
    <cofactor evidence="1">
        <name>pantetheine 4'-phosphate</name>
        <dbReference type="ChEBI" id="CHEBI:47942"/>
    </cofactor>
</comment>
<dbReference type="GO" id="GO:0031177">
    <property type="term" value="F:phosphopantetheine binding"/>
    <property type="evidence" value="ECO:0007669"/>
    <property type="project" value="InterPro"/>
</dbReference>
<dbReference type="Pfam" id="PF00698">
    <property type="entry name" value="Acyl_transf_1"/>
    <property type="match status" value="2"/>
</dbReference>
<dbReference type="CDD" id="cd00833">
    <property type="entry name" value="PKS"/>
    <property type="match status" value="2"/>
</dbReference>
<dbReference type="InterPro" id="IPR041618">
    <property type="entry name" value="PKS_DE"/>
</dbReference>
<sequence length="3244" mass="333846">MSEEKLRYFLKRVTANLHETRQRLQEMEAAGGEPIALVGMACRFPGGVRSPQDLWQLLDAGRESVAALPRDRGWDLGDDGTGQDAAEVQAGNFLHDATGFDPAFFGISPREAVSMDPQQRLLLEVAWEALERSGIDPSSLRGSPTGVFAGASASGYGWASGAQGDLDGHVMTGNAMSVLSGRLAYTLGLEGPAVTVDTACSSALVSLHLACQALRAGECSMALVGGAYVAATPVLFTDFSRSLGLSPDGRCQAFGAGADGMGVAEGVGVVVAERLSDARRNGHRVLAVVRGSAVNQDGASNGLTAPNGPAQQRVIRAALAGARLTASEVDVVEAHGTGTPLGDPIEAQALLATYGQERPEGRPLWLGSVKSNIGHAQQAAGMAGIIKMVLALLHQNLPRTLHVEKPTDEVDWSAGEVRLLTEPVPWPSGERVRRAGVSGFGMSGTNVHVILEEAPAEEATAPAGQDGPATDADEGEAAALAGSAQHGPDEQAVSAPAPALLADGGPTAWLVSGRSAEGLAAQAGRLREWAAERPALRPADVAWSLAATRSVFEHRGVVVADEHAALLSGLDDLAAATDAGGTVVGVARATGRTVFVFAGQGAQWVGMGRELLASSPLFAARLAECEAALRPYVDWSLTEVLAGAEGAPALEAAEVVQPALWAVMVSLAAAWEAAGVTPDAVVGHSQGEIAAATVAGMLSLEDAARVVAVRSRALSGLDVAGAMVSVVMPTGAVRELVAGYDGRLSVAAVNGPASVVVSGQAEALAGFERELAARKVLRWRVPATDFVAHSPAVEPLAAQLEADLSGIAPQAGCIPMVSTVTGEWLSGEDADAAYWFANLRQMVRFEEAVRTLLESGYGAFVEVSPHPVLTAAVTETAEDMDAGAAQVLSIGTLSQTDAGAAGLLRAFAQAHVAGLAVDWRKVLPAGEVVDLPTYAFQHRRYWLEPSAAAAAAVAAGGSSDAEARFWAAVEGGDLTHMAEVLNLDDAHALGEVLPALASWRRQEQDRSATADWRYHITWAPVADPAATVLTGRWLLLTGPEGADPARACAQALAARGADTTIVEVPEGTVDRAAMAAVLGQALQEPTAPSGIVSLLALDETPVPGHPAVPGGLAGTLAAVQALGDIGVDAPLWVLTRGAVATTAQEPPVTPAQSLTWGFGRVVALEHPDRWGGLIDLPADFAGPDGADGQIMARLCAVLAGCGEDQTAIRPAGIFGRRLSRAGRPRGEAGAYTPGGSALVTGGTGAIGGRVARWLSGRGAARLVLTSRSGPAAAGAAALAAELAAAGSRVDIVACDVSDRAQVATVLGRIAAQGPSLTTVLHTAGVNQATLVQDTDLAETDAVLAAKTAGAQHLHDLTRELGLDLDAFVLFSSISATWGSGLQPAYAAANTYLDGLAQHRRAHGLPATSVAWGSWGGGGMTDEAGAAQGIRRGLIVMDPDHAVQALAQVLDCDEPELTVAHVDWQRFAPPFTLRRPSPLIENLPEVQEVLAADGQHTPDSGDTAAGPQAGASWRRQLAGLSRTEQKRTLLTLVQTQAAAVLDYAAPGEVEATRAFSDLGFDSLTSVELRNRLSSATGLQLPATLLFDAPTPSAAAEFLLAELAELTGTPDGTQADASRTAPVLAAAADEPLAIVGMACRYPGGASGPQELWNLVTAGTDAISVLPEDRGWDIEDRQGDPQGPVRSGGFVYDATHFDAGFFGISPREAVSMDPQQRLLLEVAWEALERSGIDPSSLRGSPTGVFAGASASGYGWSSGVQKELDGHLVTGISTSVVSGRVSYVLGLEGPAVTVDTACSSSLVALHMACQALRSGECSLALAGGVMVAANPLLFDQFSRQMGLSPDGRCKPFGAGADGMGLGEGAGMLVVERLSDARRHGHKVLAVVRGSAVNQDGASNGLTAPNGPSQQRVIRAALANARLTPADVDVVEAHGTGTPLGDPIEAQALLATYGQERGEGDPLWLGSVKSNIGHTQAAAGVAGVIKMVLALQHRELPRTLHAAEPSPHIDWSAGDVRLLTETAPWPGKDRVRRAGVSSFGMSGTNAHLILEEAPAEPADTGEAPEPVEAAPALLADDGPTAWLVSGRSAEGLVAQAGRLGEWAAGRSALRPVDVAWSLAAARAVLEHRGVVVAGDRAGLLDGVRGLAAGEAAPGVVSGVARATGRTVFVFAGQGAQWVGMGRELLASSPLFAARLAECEAALGPYVDWSLSDVLTGAEGAPALEAAEVVQPALWAVMVSLAALWEAAGIVPDAVVGHSQGEIAAATVAGMLSLEDAARVVAVRSRALSALDVAGAMVSVVMPAGAVRELVAGFDGRLSVAAVNGPASVVVSGQAEALAAFERELAARKVLRWRVPATDFVAHSPAVEPLAAQLEAELSGIAPQAGRIPMVSTVTGEWLIGEEVNAGYWFANLRQTVRFDDAVRSLLEAGYGAFVEISPHPVLTAAVTETAEDTDAGAAQVLSIGTLSQTDAGAAGLLRAFAQAHVVGLPVDWRKVLPAGEVVDLPTYAFQHRRYWLENSATATATAAATATANRSSTAEAQFWAAVEGGDLSGVADTLALTDQQQLSGVLPALASWRRREQERSATESWRYRITWAPVADAAPARLTGRWLLLVPASEADGPMARQCRAALAARGADVAVLEMAGAATRETVAEQVRAALPTDGFAGILSLLALDETPMPGHPSLTVGLAATLTLVQGLGDADVDAPLWVATSHAVAAAPGEPPVRPLQTQVWGLGRVVGLEHPERWGGLVDLPTDFDGPDGQIAARLCAVLAGCGGEDQVAIRAAAILGRRLTHAPQPVLPDQPWTPGGSVLVTGGTGALGGHVARWAAGRGARRLVLTSRSGPAAAGAAALAAELAAAGSRVDIVACDVSDRAQVAGALGRIVAQGPSLTSVLHTAGIGQAVTVAEADLAETDAVLAAKAAGARHLDELTRELGLELDAFVLFSSISAIWGSVVQPAYAAANTYLDGLAEHRRARGLPATSVAWGPWGGGGMTDAETAGRLARGGVALMDKDRAVQALAHLVDGGEGPMTIVDVDWSRFAVPFTLRRPSPLIAGLPEAAAALAAEADALVTDPGAGASLREELAGLPSAEQHRALVRLVQEHAAAVLDYAAPGEVEATRAFSDLGFDSLTSVELRNRLSRATGLQLPATLLFDHPTPQAAADHLWSEQFQDGTGAVSLVEEVDRLGSLLTGAAPDEKTYDMVTERLHHLLAQWKESGAPEESQAVADKIGSATDDEIFEFIHRELGR</sequence>
<name>A0A7U9L4L7_9ACTN</name>
<dbReference type="Gene3D" id="3.40.50.720">
    <property type="entry name" value="NAD(P)-binding Rossmann-like Domain"/>
    <property type="match status" value="2"/>
</dbReference>
<dbReference type="InterPro" id="IPR006162">
    <property type="entry name" value="Ppantetheine_attach_site"/>
</dbReference>
<dbReference type="InterPro" id="IPR057326">
    <property type="entry name" value="KR_dom"/>
</dbReference>
<dbReference type="InterPro" id="IPR016039">
    <property type="entry name" value="Thiolase-like"/>
</dbReference>
<dbReference type="InterPro" id="IPR015083">
    <property type="entry name" value="NorB/c/GfsB-D-like_docking"/>
</dbReference>
<evidence type="ECO:0000256" key="4">
    <source>
        <dbReference type="ARBA" id="ARBA00022679"/>
    </source>
</evidence>
<protein>
    <submittedName>
        <fullName evidence="11">Polyketide synthase</fullName>
    </submittedName>
</protein>
<dbReference type="FunFam" id="3.40.47.10:FF:000019">
    <property type="entry name" value="Polyketide synthase type I"/>
    <property type="match status" value="2"/>
</dbReference>
<feature type="region of interest" description="Disordered" evidence="8">
    <location>
        <begin position="458"/>
        <end position="493"/>
    </location>
</feature>
<dbReference type="InterPro" id="IPR020806">
    <property type="entry name" value="PKS_PP-bd"/>
</dbReference>
<proteinExistence type="predicted"/>
<dbReference type="SMART" id="SM00823">
    <property type="entry name" value="PKS_PP"/>
    <property type="match status" value="2"/>
</dbReference>
<dbReference type="GO" id="GO:0006633">
    <property type="term" value="P:fatty acid biosynthetic process"/>
    <property type="evidence" value="ECO:0007669"/>
    <property type="project" value="InterPro"/>
</dbReference>
<dbReference type="InterPro" id="IPR016035">
    <property type="entry name" value="Acyl_Trfase/lysoPLipase"/>
</dbReference>
<dbReference type="PANTHER" id="PTHR43775:SF51">
    <property type="entry name" value="INACTIVE PHENOLPHTHIOCEROL SYNTHESIS POLYKETIDE SYNTHASE TYPE I PKS1-RELATED"/>
    <property type="match status" value="1"/>
</dbReference>
<evidence type="ECO:0000313" key="12">
    <source>
        <dbReference type="Proteomes" id="UP000287830"/>
    </source>
</evidence>
<dbReference type="Gene3D" id="3.40.47.10">
    <property type="match status" value="2"/>
</dbReference>
<dbReference type="FunFam" id="3.40.366.10:FF:000002">
    <property type="entry name" value="Probable polyketide synthase 2"/>
    <property type="match status" value="2"/>
</dbReference>
<dbReference type="Pfam" id="PF16197">
    <property type="entry name" value="KAsynt_C_assoc"/>
    <property type="match status" value="2"/>
</dbReference>
<gene>
    <name evidence="11" type="ORF">OEIGOIKO_07337</name>
</gene>
<evidence type="ECO:0000256" key="5">
    <source>
        <dbReference type="ARBA" id="ARBA00023194"/>
    </source>
</evidence>
<keyword evidence="6" id="KW-0511">Multifunctional enzyme</keyword>
<keyword evidence="3" id="KW-0597">Phosphoprotein</keyword>
<evidence type="ECO:0000256" key="6">
    <source>
        <dbReference type="ARBA" id="ARBA00023268"/>
    </source>
</evidence>
<dbReference type="CDD" id="cd08952">
    <property type="entry name" value="KR_1_SDR_x"/>
    <property type="match status" value="2"/>
</dbReference>
<dbReference type="OrthoDB" id="9778690at2"/>
<evidence type="ECO:0000256" key="8">
    <source>
        <dbReference type="SAM" id="MobiDB-lite"/>
    </source>
</evidence>
<dbReference type="RefSeq" id="WP_125048443.1">
    <property type="nucleotide sequence ID" value="NZ_BHZC01000001.1"/>
</dbReference>
<dbReference type="InterPro" id="IPR050091">
    <property type="entry name" value="PKS_NRPS_Biosynth_Enz"/>
</dbReference>
<dbReference type="PROSITE" id="PS00012">
    <property type="entry name" value="PHOSPHOPANTETHEINE"/>
    <property type="match status" value="2"/>
</dbReference>
<dbReference type="SUPFAM" id="SSF53901">
    <property type="entry name" value="Thiolase-like"/>
    <property type="match status" value="2"/>
</dbReference>
<comment type="caution">
    <text evidence="11">The sequence shown here is derived from an EMBL/GenBank/DDBJ whole genome shotgun (WGS) entry which is preliminary data.</text>
</comment>
<dbReference type="Pfam" id="PF08990">
    <property type="entry name" value="Docking"/>
    <property type="match status" value="1"/>
</dbReference>
<feature type="domain" description="Carrier" evidence="9">
    <location>
        <begin position="1526"/>
        <end position="1601"/>
    </location>
</feature>
<dbReference type="PANTHER" id="PTHR43775">
    <property type="entry name" value="FATTY ACID SYNTHASE"/>
    <property type="match status" value="1"/>
</dbReference>
<keyword evidence="4" id="KW-0808">Transferase</keyword>
<feature type="domain" description="Ketosynthase family 3 (KS3)" evidence="10">
    <location>
        <begin position="32"/>
        <end position="453"/>
    </location>
</feature>
<dbReference type="GO" id="GO:0004312">
    <property type="term" value="F:fatty acid synthase activity"/>
    <property type="evidence" value="ECO:0007669"/>
    <property type="project" value="TreeGrafter"/>
</dbReference>
<dbReference type="SMART" id="SM00825">
    <property type="entry name" value="PKS_KS"/>
    <property type="match status" value="2"/>
</dbReference>
<evidence type="ECO:0000313" key="11">
    <source>
        <dbReference type="EMBL" id="GCD39501.1"/>
    </source>
</evidence>
<dbReference type="InterPro" id="IPR014030">
    <property type="entry name" value="Ketoacyl_synth_N"/>
</dbReference>
<dbReference type="InterPro" id="IPR009081">
    <property type="entry name" value="PP-bd_ACP"/>
</dbReference>
<dbReference type="InterPro" id="IPR036291">
    <property type="entry name" value="NAD(P)-bd_dom_sf"/>
</dbReference>
<dbReference type="Gene3D" id="6.10.140.1830">
    <property type="match status" value="1"/>
</dbReference>
<accession>A0A7U9L4L7</accession>
<dbReference type="GeneID" id="95626026"/>
<dbReference type="PROSITE" id="PS00606">
    <property type="entry name" value="KS3_1"/>
    <property type="match status" value="2"/>
</dbReference>
<dbReference type="Gene3D" id="3.30.70.3290">
    <property type="match status" value="2"/>
</dbReference>
<dbReference type="Gene3D" id="3.40.366.10">
    <property type="entry name" value="Malonyl-Coenzyme A Acyl Carrier Protein, domain 2"/>
    <property type="match status" value="2"/>
</dbReference>
<dbReference type="Gene3D" id="1.10.1200.10">
    <property type="entry name" value="ACP-like"/>
    <property type="match status" value="2"/>
</dbReference>
<dbReference type="SMART" id="SM00827">
    <property type="entry name" value="PKS_AT"/>
    <property type="match status" value="2"/>
</dbReference>
<dbReference type="EMBL" id="BHZC01000001">
    <property type="protein sequence ID" value="GCD39501.1"/>
    <property type="molecule type" value="Genomic_DNA"/>
</dbReference>
<dbReference type="InterPro" id="IPR020841">
    <property type="entry name" value="PKS_Beta-ketoAc_synthase_dom"/>
</dbReference>
<dbReference type="InterPro" id="IPR018201">
    <property type="entry name" value="Ketoacyl_synth_AS"/>
</dbReference>
<evidence type="ECO:0000256" key="2">
    <source>
        <dbReference type="ARBA" id="ARBA00022450"/>
    </source>
</evidence>
<dbReference type="SUPFAM" id="SSF51735">
    <property type="entry name" value="NAD(P)-binding Rossmann-fold domains"/>
    <property type="match status" value="4"/>
</dbReference>
<dbReference type="SMART" id="SM00822">
    <property type="entry name" value="PKS_KR"/>
    <property type="match status" value="2"/>
</dbReference>
<dbReference type="GO" id="GO:0004315">
    <property type="term" value="F:3-oxoacyl-[acyl-carrier-protein] synthase activity"/>
    <property type="evidence" value="ECO:0007669"/>
    <property type="project" value="InterPro"/>
</dbReference>
<dbReference type="Pfam" id="PF02801">
    <property type="entry name" value="Ketoacyl-synt_C"/>
    <property type="match status" value="2"/>
</dbReference>
<dbReference type="InterPro" id="IPR001227">
    <property type="entry name" value="Ac_transferase_dom_sf"/>
</dbReference>
<dbReference type="InterPro" id="IPR014031">
    <property type="entry name" value="Ketoacyl_synth_C"/>
</dbReference>
<feature type="domain" description="Carrier" evidence="9">
    <location>
        <begin position="3090"/>
        <end position="3165"/>
    </location>
</feature>
<reference evidence="11 12" key="1">
    <citation type="submission" date="2018-11" db="EMBL/GenBank/DDBJ databases">
        <title>Whole genome sequence of Streptomyces chrestomyceticus NBRC 13444(T).</title>
        <authorList>
            <person name="Komaki H."/>
            <person name="Tamura T."/>
        </authorList>
    </citation>
    <scope>NUCLEOTIDE SEQUENCE [LARGE SCALE GENOMIC DNA]</scope>
    <source>
        <strain evidence="11 12">NBRC 13444</strain>
    </source>
</reference>
<evidence type="ECO:0000259" key="10">
    <source>
        <dbReference type="PROSITE" id="PS52004"/>
    </source>
</evidence>
<dbReference type="SMART" id="SM01294">
    <property type="entry name" value="PKS_PP_betabranch"/>
    <property type="match status" value="2"/>
</dbReference>
<dbReference type="Pfam" id="PF00550">
    <property type="entry name" value="PP-binding"/>
    <property type="match status" value="2"/>
</dbReference>
<evidence type="ECO:0000256" key="1">
    <source>
        <dbReference type="ARBA" id="ARBA00001957"/>
    </source>
</evidence>
<evidence type="ECO:0000259" key="9">
    <source>
        <dbReference type="PROSITE" id="PS50075"/>
    </source>
</evidence>
<dbReference type="PROSITE" id="PS52004">
    <property type="entry name" value="KS3_2"/>
    <property type="match status" value="2"/>
</dbReference>
<dbReference type="InterPro" id="IPR032821">
    <property type="entry name" value="PKS_assoc"/>
</dbReference>
<organism evidence="11 12">
    <name type="scientific">Streptomyces chrestomyceticus JCM 4735</name>
    <dbReference type="NCBI Taxonomy" id="1306181"/>
    <lineage>
        <taxon>Bacteria</taxon>
        <taxon>Bacillati</taxon>
        <taxon>Actinomycetota</taxon>
        <taxon>Actinomycetes</taxon>
        <taxon>Kitasatosporales</taxon>
        <taxon>Streptomycetaceae</taxon>
        <taxon>Streptomyces</taxon>
    </lineage>
</organism>
<keyword evidence="5" id="KW-0045">Antibiotic biosynthesis</keyword>
<dbReference type="NCBIfam" id="NF045894">
    <property type="entry name" value="PKS_plus_SDR"/>
    <property type="match status" value="2"/>
</dbReference>
<dbReference type="InterPro" id="IPR016036">
    <property type="entry name" value="Malonyl_transacylase_ACP-bd"/>
</dbReference>
<dbReference type="PROSITE" id="PS50075">
    <property type="entry name" value="CARRIER"/>
    <property type="match status" value="2"/>
</dbReference>
<dbReference type="SUPFAM" id="SSF52151">
    <property type="entry name" value="FabD/lysophospholipase-like"/>
    <property type="match status" value="2"/>
</dbReference>
<keyword evidence="2" id="KW-0596">Phosphopantetheine</keyword>
<dbReference type="Pfam" id="PF18369">
    <property type="entry name" value="PKS_DE"/>
    <property type="match status" value="2"/>
</dbReference>
<dbReference type="Proteomes" id="UP000287830">
    <property type="component" value="Unassembled WGS sequence"/>
</dbReference>
<dbReference type="GO" id="GO:0033068">
    <property type="term" value="P:macrolide biosynthetic process"/>
    <property type="evidence" value="ECO:0007669"/>
    <property type="project" value="UniProtKB-ARBA"/>
</dbReference>
<feature type="domain" description="Ketosynthase family 3 (KS3)" evidence="10">
    <location>
        <begin position="1627"/>
        <end position="2047"/>
    </location>
</feature>
<dbReference type="FunFam" id="1.10.1200.10:FF:000007">
    <property type="entry name" value="Probable polyketide synthase pks17"/>
    <property type="match status" value="2"/>
</dbReference>
<dbReference type="SUPFAM" id="SSF55048">
    <property type="entry name" value="Probable ACP-binding domain of malonyl-CoA ACP transacylase"/>
    <property type="match status" value="2"/>
</dbReference>
<dbReference type="SUPFAM" id="SSF47336">
    <property type="entry name" value="ACP-like"/>
    <property type="match status" value="2"/>
</dbReference>
<dbReference type="InterPro" id="IPR014043">
    <property type="entry name" value="Acyl_transferase_dom"/>
</dbReference>
<dbReference type="InterPro" id="IPR013968">
    <property type="entry name" value="PKS_KR"/>
</dbReference>
<dbReference type="Pfam" id="PF08659">
    <property type="entry name" value="KR"/>
    <property type="match status" value="2"/>
</dbReference>
<keyword evidence="7" id="KW-0012">Acyltransferase</keyword>
<evidence type="ECO:0000256" key="3">
    <source>
        <dbReference type="ARBA" id="ARBA00022553"/>
    </source>
</evidence>
<feature type="compositionally biased region" description="Low complexity" evidence="8">
    <location>
        <begin position="458"/>
        <end position="470"/>
    </location>
</feature>